<feature type="domain" description="SusD-like N-terminal" evidence="6">
    <location>
        <begin position="21"/>
        <end position="222"/>
    </location>
</feature>
<comment type="caution">
    <text evidence="7">The sequence shown here is derived from an EMBL/GenBank/DDBJ whole genome shotgun (WGS) entry which is preliminary data.</text>
</comment>
<evidence type="ECO:0000259" key="6">
    <source>
        <dbReference type="Pfam" id="PF14322"/>
    </source>
</evidence>
<sequence>MKAKHIILTLACGLTFSSCSDFLTEEPLGKETPEKAFTSQATVDATLVGLYSSAVATQAWTNMQICEWQGDDITTNPGSNKQACAESDRFAMSNTNKGVVAAWKQFYGLIKRANFIINNVDKAPITDEEKNITLGQAKYWRAYAYFTLVRYFGSLPLVTDETNDNYTMEMSPVSDIYDLIVSDLTAAENLPTKYDKYPRFGNGVNFFITQQAAKATLSAVYMAMAGYPLNKTNYYELAASKAKEVIDGVNSGKYEFKLDDDFKKVYAMDNNYNLETVVGLNYYPVIGSWRDDTSQLTSTTLFESLGGWGDAWGELKFWKEYPEGPRKNAVYVPQIRLKTGQLVNFWDKDQGAPVVSEQHPMLSVFMVNVDENGKNVDTPFDYTKAPSRNMTNNHRHRLIRYSEVLLWYAEAKARTGNADALAYDCLKKVRDRAGSTEAMPTTASELAEAAYREHGWEVAGYWVALVTRRADLFRMNRLKDVFAERAANNGVTVAPGVVLKEMEYENKTWNESLMYMPYPDSDASKNPNLKR</sequence>
<evidence type="ECO:0000313" key="8">
    <source>
        <dbReference type="Proteomes" id="UP000788426"/>
    </source>
</evidence>
<comment type="subcellular location">
    <subcellularLocation>
        <location evidence="1">Cell outer membrane</location>
    </subcellularLocation>
</comment>
<evidence type="ECO:0000256" key="4">
    <source>
        <dbReference type="ARBA" id="ARBA00023237"/>
    </source>
</evidence>
<dbReference type="PROSITE" id="PS51257">
    <property type="entry name" value="PROKAR_LIPOPROTEIN"/>
    <property type="match status" value="1"/>
</dbReference>
<evidence type="ECO:0000259" key="5">
    <source>
        <dbReference type="Pfam" id="PF07980"/>
    </source>
</evidence>
<evidence type="ECO:0000256" key="1">
    <source>
        <dbReference type="ARBA" id="ARBA00004442"/>
    </source>
</evidence>
<evidence type="ECO:0000313" key="7">
    <source>
        <dbReference type="EMBL" id="MBW4769479.1"/>
    </source>
</evidence>
<dbReference type="EMBL" id="JAHXCT010000004">
    <property type="protein sequence ID" value="MBW4769479.1"/>
    <property type="molecule type" value="Genomic_DNA"/>
</dbReference>
<name>A0ABS6YD34_9BACT</name>
<dbReference type="Proteomes" id="UP000788426">
    <property type="component" value="Unassembled WGS sequence"/>
</dbReference>
<dbReference type="Pfam" id="PF14322">
    <property type="entry name" value="SusD-like_3"/>
    <property type="match status" value="1"/>
</dbReference>
<dbReference type="Pfam" id="PF07980">
    <property type="entry name" value="SusD_RagB"/>
    <property type="match status" value="1"/>
</dbReference>
<gene>
    <name evidence="7" type="ORF">KZO38_06845</name>
</gene>
<reference evidence="7 8" key="1">
    <citation type="submission" date="2021-07" db="EMBL/GenBank/DDBJ databases">
        <title>Genomic diversity and antimicrobial resistance of Prevotella spp. isolated from chronic lung disease airways.</title>
        <authorList>
            <person name="Webb K.A."/>
            <person name="Olagoke O.S."/>
            <person name="Baird T."/>
            <person name="Neill J."/>
            <person name="Pham A."/>
            <person name="Wells T.J."/>
            <person name="Ramsay K.A."/>
            <person name="Bell S.C."/>
            <person name="Sarovich D.S."/>
            <person name="Price E.P."/>
        </authorList>
    </citation>
    <scope>NUCLEOTIDE SEQUENCE [LARGE SCALE GENOMIC DNA]</scope>
    <source>
        <strain evidence="7 8">SCHI0011.S.12</strain>
    </source>
</reference>
<dbReference type="RefSeq" id="WP_219481375.1">
    <property type="nucleotide sequence ID" value="NZ_JAHXCT010000004.1"/>
</dbReference>
<keyword evidence="2" id="KW-0732">Signal</keyword>
<feature type="domain" description="RagB/SusD" evidence="5">
    <location>
        <begin position="374"/>
        <end position="530"/>
    </location>
</feature>
<organism evidence="7 8">
    <name type="scientific">Hoylesella nanceiensis</name>
    <dbReference type="NCBI Taxonomy" id="425941"/>
    <lineage>
        <taxon>Bacteria</taxon>
        <taxon>Pseudomonadati</taxon>
        <taxon>Bacteroidota</taxon>
        <taxon>Bacteroidia</taxon>
        <taxon>Bacteroidales</taxon>
        <taxon>Prevotellaceae</taxon>
        <taxon>Hoylesella</taxon>
    </lineage>
</organism>
<keyword evidence="8" id="KW-1185">Reference proteome</keyword>
<keyword evidence="3" id="KW-0472">Membrane</keyword>
<evidence type="ECO:0000256" key="3">
    <source>
        <dbReference type="ARBA" id="ARBA00023136"/>
    </source>
</evidence>
<dbReference type="InterPro" id="IPR012944">
    <property type="entry name" value="SusD_RagB_dom"/>
</dbReference>
<accession>A0ABS6YD34</accession>
<evidence type="ECO:0000256" key="2">
    <source>
        <dbReference type="ARBA" id="ARBA00022729"/>
    </source>
</evidence>
<dbReference type="InterPro" id="IPR033985">
    <property type="entry name" value="SusD-like_N"/>
</dbReference>
<proteinExistence type="predicted"/>
<keyword evidence="4" id="KW-0998">Cell outer membrane</keyword>
<protein>
    <submittedName>
        <fullName evidence="7">RagB/SusD family nutrient uptake outer membrane protein</fullName>
    </submittedName>
</protein>